<dbReference type="AlphaFoldDB" id="A0A5P8M0R8"/>
<dbReference type="Proteomes" id="UP000326779">
    <property type="component" value="Chromosome"/>
</dbReference>
<name>A0A5P8M0R8_9LACO</name>
<dbReference type="InterPro" id="IPR010360">
    <property type="entry name" value="DUF956"/>
</dbReference>
<accession>A0A5P8M0R8</accession>
<protein>
    <submittedName>
        <fullName evidence="1">DUF956 family protein</fullName>
    </submittedName>
</protein>
<dbReference type="KEGG" id="lhb:D1010_00700"/>
<reference evidence="1 2" key="1">
    <citation type="submission" date="2019-10" db="EMBL/GenBank/DDBJ databases">
        <title>The completed genome of Lactobacillus harbinensis M1.</title>
        <authorList>
            <person name="Zheng Y."/>
        </authorList>
    </citation>
    <scope>NUCLEOTIDE SEQUENCE [LARGE SCALE GENOMIC DNA]</scope>
    <source>
        <strain evidence="1 2">M1</strain>
    </source>
</reference>
<sequence>MHDTEYNRALNKSAHCCDTRGPNKTFGGKGAVPMDQPLNQEIELTTRARTNMTGTYRAGMLALGNAGLEFITRAVQAKNFTWLPWAQIQYVWIETFFGGRLTRGFQVTTVDGDQWEFNVAHAQTVLAYMARHLSSRQILQDGRTWRPTKTAE</sequence>
<evidence type="ECO:0000313" key="1">
    <source>
        <dbReference type="EMBL" id="QFR22078.1"/>
    </source>
</evidence>
<proteinExistence type="predicted"/>
<dbReference type="EMBL" id="CP045143">
    <property type="protein sequence ID" value="QFR22078.1"/>
    <property type="molecule type" value="Genomic_DNA"/>
</dbReference>
<evidence type="ECO:0000313" key="2">
    <source>
        <dbReference type="Proteomes" id="UP000326779"/>
    </source>
</evidence>
<gene>
    <name evidence="1" type="ORF">D1010_00700</name>
</gene>
<dbReference type="Pfam" id="PF06115">
    <property type="entry name" value="DUF956"/>
    <property type="match status" value="1"/>
</dbReference>
<organism evidence="1 2">
    <name type="scientific">Schleiferilactobacillus harbinensis</name>
    <dbReference type="NCBI Taxonomy" id="304207"/>
    <lineage>
        <taxon>Bacteria</taxon>
        <taxon>Bacillati</taxon>
        <taxon>Bacillota</taxon>
        <taxon>Bacilli</taxon>
        <taxon>Lactobacillales</taxon>
        <taxon>Lactobacillaceae</taxon>
        <taxon>Schleiferilactobacillus</taxon>
    </lineage>
</organism>